<dbReference type="SUPFAM" id="SSF50447">
    <property type="entry name" value="Translation proteins"/>
    <property type="match status" value="1"/>
</dbReference>
<dbReference type="RefSeq" id="WP_015849794.1">
    <property type="nucleotide sequence ID" value="NZ_LGFD01000018.1"/>
</dbReference>
<dbReference type="InterPro" id="IPR029459">
    <property type="entry name" value="EFTU-type"/>
</dbReference>
<evidence type="ECO:0000313" key="3">
    <source>
        <dbReference type="Proteomes" id="UP000053911"/>
    </source>
</evidence>
<comment type="caution">
    <text evidence="2">The sequence shown here is derived from an EMBL/GenBank/DDBJ whole genome shotgun (WGS) entry which is preliminary data.</text>
</comment>
<protein>
    <recommendedName>
        <fullName evidence="1">Elongation factor Tu-type domain-containing protein</fullName>
    </recommendedName>
</protein>
<dbReference type="CDD" id="cd16265">
    <property type="entry name" value="Translation_Factor_II"/>
    <property type="match status" value="1"/>
</dbReference>
<dbReference type="GeneID" id="8096534"/>
<name>A0A101ELK8_9EURY</name>
<dbReference type="PATRIC" id="fig|172049.5.peg.1982"/>
<dbReference type="EMBL" id="LGFD01000018">
    <property type="protein sequence ID" value="KUK17628.1"/>
    <property type="molecule type" value="Genomic_DNA"/>
</dbReference>
<dbReference type="Proteomes" id="UP000053911">
    <property type="component" value="Unassembled WGS sequence"/>
</dbReference>
<evidence type="ECO:0000313" key="2">
    <source>
        <dbReference type="EMBL" id="KUK17628.1"/>
    </source>
</evidence>
<feature type="domain" description="Elongation factor Tu-type" evidence="1">
    <location>
        <begin position="24"/>
        <end position="96"/>
    </location>
</feature>
<gene>
    <name evidence="2" type="ORF">XD54_1066</name>
</gene>
<dbReference type="AlphaFoldDB" id="A0A101ELK8"/>
<accession>A0A101ELK8</accession>
<organism evidence="2 3">
    <name type="scientific">Thermococcus sibiricus</name>
    <dbReference type="NCBI Taxonomy" id="172049"/>
    <lineage>
        <taxon>Archaea</taxon>
        <taxon>Methanobacteriati</taxon>
        <taxon>Methanobacteriota</taxon>
        <taxon>Thermococci</taxon>
        <taxon>Thermococcales</taxon>
        <taxon>Thermococcaceae</taxon>
        <taxon>Thermococcus</taxon>
    </lineage>
</organism>
<dbReference type="GO" id="GO:0006412">
    <property type="term" value="P:translation"/>
    <property type="evidence" value="ECO:0007669"/>
    <property type="project" value="UniProtKB-KW"/>
</dbReference>
<sequence>MGLFDVFKKREKEVQIFSRKSVGKFKVEKTFKIFGKEVLVGEVIEGVIYPGYKIKGERAALIREIQRDRQEVDFALEYDKVALVLDGKLNPKVGEILEVYQS</sequence>
<dbReference type="OMA" id="AIMMESP"/>
<dbReference type="Pfam" id="PF14578">
    <property type="entry name" value="GTP_EFTU_D4"/>
    <property type="match status" value="1"/>
</dbReference>
<proteinExistence type="predicted"/>
<dbReference type="NCBIfam" id="NF041207">
    <property type="entry name" value="tRNA_bind_PBP11"/>
    <property type="match status" value="1"/>
</dbReference>
<evidence type="ECO:0000259" key="1">
    <source>
        <dbReference type="Pfam" id="PF14578"/>
    </source>
</evidence>
<reference evidence="3" key="1">
    <citation type="journal article" date="2015" name="MBio">
        <title>Genome-Resolved Metagenomic Analysis Reveals Roles for Candidate Phyla and Other Microbial Community Members in Biogeochemical Transformations in Oil Reservoirs.</title>
        <authorList>
            <person name="Hu P."/>
            <person name="Tom L."/>
            <person name="Singh A."/>
            <person name="Thomas B.C."/>
            <person name="Baker B.J."/>
            <person name="Piceno Y.M."/>
            <person name="Andersen G.L."/>
            <person name="Banfield J.F."/>
        </authorList>
    </citation>
    <scope>NUCLEOTIDE SEQUENCE [LARGE SCALE GENOMIC DNA]</scope>
</reference>
<dbReference type="InterPro" id="IPR009000">
    <property type="entry name" value="Transl_B-barrel_sf"/>
</dbReference>
<dbReference type="Gene3D" id="2.40.30.10">
    <property type="entry name" value="Translation factors"/>
    <property type="match status" value="1"/>
</dbReference>
<dbReference type="GO" id="GO:0005525">
    <property type="term" value="F:GTP binding"/>
    <property type="evidence" value="ECO:0007669"/>
    <property type="project" value="UniProtKB-KW"/>
</dbReference>